<reference evidence="2 4" key="1">
    <citation type="submission" date="2019-01" db="EMBL/GenBank/DDBJ databases">
        <title>Draft genome sequences of three monokaryotic isolates of the white-rot basidiomycete fungus Dichomitus squalens.</title>
        <authorList>
            <consortium name="DOE Joint Genome Institute"/>
            <person name="Lopez S.C."/>
            <person name="Andreopoulos B."/>
            <person name="Pangilinan J."/>
            <person name="Lipzen A."/>
            <person name="Riley R."/>
            <person name="Ahrendt S."/>
            <person name="Ng V."/>
            <person name="Barry K."/>
            <person name="Daum C."/>
            <person name="Grigoriev I.V."/>
            <person name="Hilden K.S."/>
            <person name="Makela M.R."/>
            <person name="de Vries R.P."/>
        </authorList>
    </citation>
    <scope>NUCLEOTIDE SEQUENCE [LARGE SCALE GENOMIC DNA]</scope>
    <source>
        <strain evidence="3 4">CBS 464.89</strain>
        <strain evidence="2">OM18370.1</strain>
    </source>
</reference>
<evidence type="ECO:0000313" key="4">
    <source>
        <dbReference type="Proteomes" id="UP000292082"/>
    </source>
</evidence>
<dbReference type="Proteomes" id="UP000292082">
    <property type="component" value="Unassembled WGS sequence"/>
</dbReference>
<feature type="region of interest" description="Disordered" evidence="1">
    <location>
        <begin position="1"/>
        <end position="86"/>
    </location>
</feature>
<accession>A0A4Q9M894</accession>
<evidence type="ECO:0000313" key="3">
    <source>
        <dbReference type="EMBL" id="TBU52757.1"/>
    </source>
</evidence>
<name>A0A4Q9M894_9APHY</name>
<protein>
    <submittedName>
        <fullName evidence="2">Uncharacterized protein</fullName>
    </submittedName>
</protein>
<dbReference type="Proteomes" id="UP000292957">
    <property type="component" value="Unassembled WGS sequence"/>
</dbReference>
<evidence type="ECO:0000256" key="1">
    <source>
        <dbReference type="SAM" id="MobiDB-lite"/>
    </source>
</evidence>
<gene>
    <name evidence="3" type="ORF">BD310DRAFT_952532</name>
    <name evidence="2" type="ORF">BD311DRAFT_674337</name>
</gene>
<dbReference type="EMBL" id="ML145238">
    <property type="protein sequence ID" value="TBU52757.1"/>
    <property type="molecule type" value="Genomic_DNA"/>
</dbReference>
<keyword evidence="4" id="KW-1185">Reference proteome</keyword>
<organism evidence="2">
    <name type="scientific">Dichomitus squalens</name>
    <dbReference type="NCBI Taxonomy" id="114155"/>
    <lineage>
        <taxon>Eukaryota</taxon>
        <taxon>Fungi</taxon>
        <taxon>Dikarya</taxon>
        <taxon>Basidiomycota</taxon>
        <taxon>Agaricomycotina</taxon>
        <taxon>Agaricomycetes</taxon>
        <taxon>Polyporales</taxon>
        <taxon>Polyporaceae</taxon>
        <taxon>Dichomitus</taxon>
    </lineage>
</organism>
<dbReference type="EMBL" id="ML143510">
    <property type="protein sequence ID" value="TBU23255.1"/>
    <property type="molecule type" value="Genomic_DNA"/>
</dbReference>
<sequence>MRHSRPNPIFPSHPSSGIAPPKTASACLVSQGLCAPSHGPEDSAPSLSYGHGQGKFDTRVPPHAPDKRRRRSPNWQGASYPYSRGHTSECYQLSSLSHRPLTR</sequence>
<dbReference type="AlphaFoldDB" id="A0A4Q9M894"/>
<evidence type="ECO:0000313" key="2">
    <source>
        <dbReference type="EMBL" id="TBU23255.1"/>
    </source>
</evidence>
<proteinExistence type="predicted"/>